<feature type="compositionally biased region" description="Basic and acidic residues" evidence="4">
    <location>
        <begin position="710"/>
        <end position="727"/>
    </location>
</feature>
<dbReference type="GO" id="GO:0006623">
    <property type="term" value="P:protein targeting to vacuole"/>
    <property type="evidence" value="ECO:0007669"/>
    <property type="project" value="TreeGrafter"/>
</dbReference>
<feature type="compositionally biased region" description="Acidic residues" evidence="4">
    <location>
        <begin position="773"/>
        <end position="791"/>
    </location>
</feature>
<feature type="region of interest" description="Disordered" evidence="4">
    <location>
        <begin position="2720"/>
        <end position="2744"/>
    </location>
</feature>
<dbReference type="SMART" id="SM00054">
    <property type="entry name" value="EFh"/>
    <property type="match status" value="3"/>
</dbReference>
<feature type="compositionally biased region" description="Pro residues" evidence="4">
    <location>
        <begin position="882"/>
        <end position="893"/>
    </location>
</feature>
<feature type="region of interest" description="Disordered" evidence="4">
    <location>
        <begin position="3385"/>
        <end position="3425"/>
    </location>
</feature>
<feature type="region of interest" description="Disordered" evidence="4">
    <location>
        <begin position="676"/>
        <end position="899"/>
    </location>
</feature>
<feature type="compositionally biased region" description="Acidic residues" evidence="4">
    <location>
        <begin position="728"/>
        <end position="743"/>
    </location>
</feature>
<reference evidence="7" key="1">
    <citation type="journal article" date="2023" name="Commun. Biol.">
        <title>Genome analysis of Parmales, the sister group of diatoms, reveals the evolutionary specialization of diatoms from phago-mixotrophs to photoautotrophs.</title>
        <authorList>
            <person name="Ban H."/>
            <person name="Sato S."/>
            <person name="Yoshikawa S."/>
            <person name="Yamada K."/>
            <person name="Nakamura Y."/>
            <person name="Ichinomiya M."/>
            <person name="Sato N."/>
            <person name="Blanc-Mathieu R."/>
            <person name="Endo H."/>
            <person name="Kuwata A."/>
            <person name="Ogata H."/>
        </authorList>
    </citation>
    <scope>NUCLEOTIDE SEQUENCE [LARGE SCALE GENOMIC DNA]</scope>
    <source>
        <strain evidence="7">NIES 3699</strain>
    </source>
</reference>
<name>A0A9W7CPA1_9STRA</name>
<feature type="compositionally biased region" description="Low complexity" evidence="4">
    <location>
        <begin position="171"/>
        <end position="185"/>
    </location>
</feature>
<dbReference type="InterPro" id="IPR011992">
    <property type="entry name" value="EF-hand-dom_pair"/>
</dbReference>
<evidence type="ECO:0000313" key="6">
    <source>
        <dbReference type="EMBL" id="GMI08551.1"/>
    </source>
</evidence>
<dbReference type="EMBL" id="BRXX01000382">
    <property type="protein sequence ID" value="GMI08551.1"/>
    <property type="molecule type" value="Genomic_DNA"/>
</dbReference>
<feature type="compositionally biased region" description="Polar residues" evidence="4">
    <location>
        <begin position="753"/>
        <end position="767"/>
    </location>
</feature>
<feature type="region of interest" description="Disordered" evidence="4">
    <location>
        <begin position="1414"/>
        <end position="1441"/>
    </location>
</feature>
<feature type="compositionally biased region" description="Basic residues" evidence="4">
    <location>
        <begin position="872"/>
        <end position="881"/>
    </location>
</feature>
<keyword evidence="7" id="KW-1185">Reference proteome</keyword>
<evidence type="ECO:0000259" key="5">
    <source>
        <dbReference type="PROSITE" id="PS50222"/>
    </source>
</evidence>
<dbReference type="InterPro" id="IPR018247">
    <property type="entry name" value="EF_Hand_1_Ca_BS"/>
</dbReference>
<feature type="compositionally biased region" description="Polar residues" evidence="4">
    <location>
        <begin position="691"/>
        <end position="709"/>
    </location>
</feature>
<feature type="domain" description="EF-hand" evidence="5">
    <location>
        <begin position="1124"/>
        <end position="1159"/>
    </location>
</feature>
<protein>
    <recommendedName>
        <fullName evidence="5">EF-hand domain-containing protein</fullName>
    </recommendedName>
</protein>
<comment type="similarity">
    <text evidence="1">Belongs to the VPS13 family.</text>
</comment>
<dbReference type="SUPFAM" id="SSF47473">
    <property type="entry name" value="EF-hand"/>
    <property type="match status" value="1"/>
</dbReference>
<evidence type="ECO:0000256" key="1">
    <source>
        <dbReference type="ARBA" id="ARBA00006545"/>
    </source>
</evidence>
<sequence>MVYNPAKPSFSIPYLAPLITLSLNGLKAVGRKVYSKDPSYVHDLKDVHAWATTLGKLEADTVTQLCEDYVNQDNVKLNDTLKNLLPTLLSFVEIDVRDVKIACVGASSLEAGNRRDEVEPKTFKGDRNFHHLAVFSLEELKISSSPAGLGTTNIIIEDLALSLGEMDISASRPKTPTPTDSSSPTLPSPPPPQTNTAPTLDLILSPHETLTYNLTPIISPISAMVSLESLLPNLVNKSLQFSPSYITSHHSISLSISTLKIHLEPSPLFKALHILDDWVSTYSEMNVLVEKVVKTSMVSLTYLEEVQEVYRGFFEEKEETFTVKGRQVTVERFGRMSEDDCILYRNCYKSLRFPPSPTSKASPSTTTSEITTLTSICTLLESRMVFEEIMEMRRIACPALFSLKGRSERIHDYCSFWGHTVLDSKGNYGKIQSMSLDDTLTLDSVLSTPSNYPEAQFPLPPDLPTPRVHQNDGSLLIYYIRETYRSVSPKTSVKLKLSRIILSVPDCVTTTGPQMSSRLTLKNAEVDVEIRSPCAEENMMRRMTFRLEVRVEDVSFKPEEEIELSKNVPMMNDGSGCGLVHRLEDIKYRDTKINDGEDEVGDEGCEPDGAEDVLNPMVAFSMENSLEEGLEDTDGTSDIKLALSDIIVVLLPTQLFVAINSLQAIGECPTLTLGPASNDDDAASDLGESVFSDSESDGTVDSVSHNESYSPRRERSGSEQHSTSHSDSEDEDDSSDEEEDDNSVDSSEMPRTVLSNANVSFANTPSSMKGDLEIIDEAIINDDDDDDDDDGNSPPVVDTPSRKSKNLSKFFGEDVSNFSGTPPPPTQLNVEMNSNDKPDDLDFMSPLTQQNDNDFDSSLDDSRAETPTPLRPTRRHSHKPSHSPPPAPPPPPQKTNGTILKGASCSYSVSIHNLSVALLLDEKVLDAGIIDMNLSKLDVLFRSNAAKEDARVETGRITARGCRLHGSTFQTHTPLKLTHLPFKSAVAVGPIVVVYSGEGVKPSAGPILDSPRHTFGDSHSVISPESVGSFRSRSSQDFKNDFETSDDAKQTVKIVGTVFVSLHIGIEYIQLNLTPSLNAIFAGCINTLSETFAVDEGEMKKQEEERLELLEQRLAEKENKYIKSQQLALKSIWNKIDEDRSDSLDHNEVKKVVVQLLQKNADKQKTKFKMGQSNQITTKELDRELSVFMSIVDANMDNSISYSELEKTMILMTKAKKMAVQNSRHGIVYFSNLKEYSSSIIVHAITGKDDPENFDPPMKWVNKNGIKEFFALYNLECGTKRESLNKQDVRVVQRKLVRLVQNFKFAKFCWERLVQPSLRGSNYHATWFLDDDFDCKYNSGAIDVLASHVHLQANRQLASIKEIFRYDTNIEAGIDNVTITAGNALLFSKSLVNIGVDGTKAICKLVFTPEDDGLKITGESNQTDDKSKDASSFAPTGSTDEASEYGLDVHLETTLGMQYLNSTHDVMATLIEPWSLFVNAGYNTGSQTAVQADEEDVEDHSSDGQKYSFDLLCPEILKIDFTPNAIKTLTILSDMMKVTPEVFEKLSADRALEELEDLWFSVDETMSENLNREQVLPIVKKFFGTSIAGVDNMTEAETDEMVTTFINIVDVDKDGMIRYEELEEAVQQHKMSAKSIFENSSLIRIENAIGLDIHFGSVAHLRKEIGEAGTAHNYELCKVGDTKPLKLGEDFLKQGRSRFFKDTDTLALKFENETFDSLEDIKISAFQKVIVPLRSAAGHQQDQIASRFQPALVMAPMTDALETVTMQVRSCFVLETQVPIEISIYAVNGEAQAKHRNKGVEHKIQDLFGRSSLVFSLTLKEAGARAAIPLNCIISGRLHLLQVKDLGQDKFRTPILLDRDFLWNISNVKEINNLHRAMGIRVARTRLNLQKGHTYRGSAVPNTFTVQDGRARFAAMGNDKKELRHLKDSSDSTTHESSSRPHHGKAWDTTIFILPSVVISNSLPFSINFRCRQKLHDEDAGTHSRENHHKQLLNEMYGSKHDMLGGKKKSSLDKTAERRNSMAGRLLSKTRKYSKNKVFKKRRVSSSAPKTQDHYATSRANYAPFRMEGRVAKGMEFKLTGVDMGETLLIQICKEGDGRWSPEIELSISNFLKGSQTMSPVRGSLNNWNVRFTVSGVTTPSQIHRICIFSPYWIVNRTGCALSYMVSGMEEDIADTALAGLPVLTDSVVSGPIGNLGNLDGSCVSCIPNQGVFLDVLNDFWRSEMNGNLVCNSPFLTRDGEVEVEYSDKVGMDNVGQEGEISCGDITFGVSVETLTGIFHESNVIMFCPRFFFRNRLEVPINFCSVRGRRDSLKGSSLRSDWDNNHFSRTDMTVGPGEAAVIFVFQDVTGGGIHIGNSSERLVCFRTIDPDTQEKSTKIHFVPVDTLTSHYFSESSTHRSVDTILSSKNTKNGPSTVVTIEDCSHKPPYRLENRSCDHSVLIIQDDPDATPLFLEPLTWCNFAYDNPHGSLRIKAATINTKTGYGLPPGSVSVLAKGEGGGKHAPNVFREMRRSLTGGHGLNPVDGNLDNSGMSSGTATSAYSAASNGGGVGTLVDAEVFTQDPEQCKRVLFSRHAKGYCIDKVGRRKNLPCPRPSRKKEDGDHNRNRQDIVFVEVRIFHGSKVVSFNDSIYRINQSKIGMLKSGGAWRNIHANLRLEGIMINMIDEEPKEMLSIILKEFLALKEQGDITFMLRLRHVQIDNMLDGARYPIVLQPSSRGLVDEREKSEKVKSTADGDAGDPAVQNKGHYWQQEEEKPVPVFEANCSYIPLTNMVWVPLILVHLLPLKVQIDLSYILQLVNVITSAIPETNEGASEEDVAIAYDQVEKKMEVVGKRAVKAENRERSASQIDEGMDEGEEDEEVAESFAYVERLLINETWVELELFLRSDKEKNEEEILEMKEMAFAKKKEREEKLLKKARENINQWAKDSAPTFGVDRDSDGEESDDEDEDNVEALNSFGRTTSSSLSASVLTWLTNIAGSFAHISPTFSFAVLDIPNHFGQLDMLFSNIARHYTSRLLYQSYKVVGSIHLLGDPFSLLNSITTGALKFFTVTRDEVLAKGSKGFGGGVKSLLQGVVGGTSKSTAMALGGAADLVSEISGNGLVMQQDEKPGPAPRHVGEGLMKSGMFFGKTLSKGIGGVLANPVKGLRKGPSGFVGGLASGVGGLVATPFVAAFGSAAILTSSIDATTHMFDAIQIDSRCRPRRNFGEWGAVTEPLEVDFMKAVGIRVHTLKFTAADKKNIARGKNKKKIVIRGCGRKYKLKGRRPEASQRDFQGEVSYTVGYNETVVVRASDLQLYSELKVEVWDKSMTKQRPIALAFLQVSEIIQEIGEFNTQRMNKLKESLSCSVDKIVGNDDGAMRRKRSESTEYLKKMRYVSQRNLTMQLGKAGGGENEGGAKGGGVSRQAQNQNQSSSGERRNSINANWKDDDEVYSRVTSILPAVNEVVVYVPSKKANTIVEMMKDAKDNVTAAGKGALGAIGRQGSRKRLESSDSDDFWEASKTGAGGGWIGTGDDFREDDLGESGQVYGVLTVSYFPVEF</sequence>
<feature type="domain" description="EF-hand" evidence="5">
    <location>
        <begin position="1597"/>
        <end position="1632"/>
    </location>
</feature>
<feature type="compositionally biased region" description="Basic and acidic residues" evidence="4">
    <location>
        <begin position="1919"/>
        <end position="1939"/>
    </location>
</feature>
<proteinExistence type="inferred from homology"/>
<dbReference type="PROSITE" id="PS00018">
    <property type="entry name" value="EF_HAND_1"/>
    <property type="match status" value="2"/>
</dbReference>
<feature type="compositionally biased region" description="Low complexity" evidence="4">
    <location>
        <begin position="3403"/>
        <end position="3414"/>
    </location>
</feature>
<dbReference type="PANTHER" id="PTHR16166:SF93">
    <property type="entry name" value="INTERMEMBRANE LIPID TRANSFER PROTEIN VPS13"/>
    <property type="match status" value="1"/>
</dbReference>
<comment type="caution">
    <text evidence="6">The sequence shown here is derived from an EMBL/GenBank/DDBJ whole genome shotgun (WGS) entry which is preliminary data.</text>
</comment>
<feature type="compositionally biased region" description="Gly residues" evidence="4">
    <location>
        <begin position="3387"/>
        <end position="3402"/>
    </location>
</feature>
<dbReference type="PROSITE" id="PS50222">
    <property type="entry name" value="EF_HAND_2"/>
    <property type="match status" value="3"/>
</dbReference>
<organism evidence="6 7">
    <name type="scientific">Triparma verrucosa</name>
    <dbReference type="NCBI Taxonomy" id="1606542"/>
    <lineage>
        <taxon>Eukaryota</taxon>
        <taxon>Sar</taxon>
        <taxon>Stramenopiles</taxon>
        <taxon>Ochrophyta</taxon>
        <taxon>Bolidophyceae</taxon>
        <taxon>Parmales</taxon>
        <taxon>Triparmaceae</taxon>
        <taxon>Triparma</taxon>
    </lineage>
</organism>
<dbReference type="InterPro" id="IPR002048">
    <property type="entry name" value="EF_hand_dom"/>
</dbReference>
<evidence type="ECO:0000313" key="7">
    <source>
        <dbReference type="Proteomes" id="UP001165160"/>
    </source>
</evidence>
<dbReference type="Pfam" id="PF25036">
    <property type="entry name" value="VPS13_VAB"/>
    <property type="match status" value="1"/>
</dbReference>
<feature type="region of interest" description="Disordered" evidence="4">
    <location>
        <begin position="169"/>
        <end position="199"/>
    </location>
</feature>
<dbReference type="PANTHER" id="PTHR16166">
    <property type="entry name" value="VACUOLAR PROTEIN SORTING-ASSOCIATED PROTEIN VPS13"/>
    <property type="match status" value="1"/>
</dbReference>
<feature type="compositionally biased region" description="Acidic residues" evidence="4">
    <location>
        <begin position="2939"/>
        <end position="2950"/>
    </location>
</feature>
<keyword evidence="3" id="KW-0175">Coiled coil</keyword>
<feature type="region of interest" description="Disordered" evidence="4">
    <location>
        <begin position="1919"/>
        <end position="1944"/>
    </location>
</feature>
<evidence type="ECO:0000256" key="4">
    <source>
        <dbReference type="SAM" id="MobiDB-lite"/>
    </source>
</evidence>
<accession>A0A9W7CPA1</accession>
<feature type="compositionally biased region" description="Basic and acidic residues" evidence="4">
    <location>
        <begin position="2720"/>
        <end position="2734"/>
    </location>
</feature>
<dbReference type="Gene3D" id="1.10.238.10">
    <property type="entry name" value="EF-hand"/>
    <property type="match status" value="2"/>
</dbReference>
<keyword evidence="2" id="KW-0106">Calcium</keyword>
<feature type="domain" description="EF-hand" evidence="5">
    <location>
        <begin position="1180"/>
        <end position="1215"/>
    </location>
</feature>
<dbReference type="InterPro" id="IPR009543">
    <property type="entry name" value="VPS13_VAB"/>
</dbReference>
<dbReference type="Proteomes" id="UP001165160">
    <property type="component" value="Unassembled WGS sequence"/>
</dbReference>
<gene>
    <name evidence="6" type="ORF">TrVE_jg6713</name>
</gene>
<dbReference type="GO" id="GO:0045053">
    <property type="term" value="P:protein retention in Golgi apparatus"/>
    <property type="evidence" value="ECO:0007669"/>
    <property type="project" value="TreeGrafter"/>
</dbReference>
<feature type="coiled-coil region" evidence="3">
    <location>
        <begin position="1093"/>
        <end position="1127"/>
    </location>
</feature>
<dbReference type="GO" id="GO:0005509">
    <property type="term" value="F:calcium ion binding"/>
    <property type="evidence" value="ECO:0007669"/>
    <property type="project" value="InterPro"/>
</dbReference>
<feature type="region of interest" description="Disordered" evidence="4">
    <location>
        <begin position="2929"/>
        <end position="2950"/>
    </location>
</feature>
<evidence type="ECO:0000256" key="3">
    <source>
        <dbReference type="SAM" id="Coils"/>
    </source>
</evidence>
<dbReference type="InterPro" id="IPR026847">
    <property type="entry name" value="VPS13"/>
</dbReference>
<evidence type="ECO:0000256" key="2">
    <source>
        <dbReference type="ARBA" id="ARBA00022837"/>
    </source>
</evidence>